<accession>A0ABS1N848</accession>
<dbReference type="InterPro" id="IPR046112">
    <property type="entry name" value="DUF6049"/>
</dbReference>
<keyword evidence="2" id="KW-1133">Transmembrane helix</keyword>
<feature type="region of interest" description="Disordered" evidence="1">
    <location>
        <begin position="735"/>
        <end position="802"/>
    </location>
</feature>
<dbReference type="EMBL" id="JAERRF010000003">
    <property type="protein sequence ID" value="MBL1096252.1"/>
    <property type="molecule type" value="Genomic_DNA"/>
</dbReference>
<organism evidence="4 5">
    <name type="scientific">Streptomyces coffeae</name>
    <dbReference type="NCBI Taxonomy" id="621382"/>
    <lineage>
        <taxon>Bacteria</taxon>
        <taxon>Bacillati</taxon>
        <taxon>Actinomycetota</taxon>
        <taxon>Actinomycetes</taxon>
        <taxon>Kitasatosporales</taxon>
        <taxon>Streptomycetaceae</taxon>
        <taxon>Streptomyces</taxon>
    </lineage>
</organism>
<gene>
    <name evidence="4" type="ORF">JK363_06155</name>
</gene>
<evidence type="ECO:0000256" key="3">
    <source>
        <dbReference type="SAM" id="SignalP"/>
    </source>
</evidence>
<feature type="chain" id="PRO_5047052501" evidence="3">
    <location>
        <begin position="47"/>
        <end position="802"/>
    </location>
</feature>
<dbReference type="RefSeq" id="WP_201872223.1">
    <property type="nucleotide sequence ID" value="NZ_JAERRF010000003.1"/>
</dbReference>
<feature type="region of interest" description="Disordered" evidence="1">
    <location>
        <begin position="43"/>
        <end position="67"/>
    </location>
</feature>
<dbReference type="Pfam" id="PF19516">
    <property type="entry name" value="DUF6049"/>
    <property type="match status" value="1"/>
</dbReference>
<protein>
    <submittedName>
        <fullName evidence="4">Uncharacterized protein</fullName>
    </submittedName>
</protein>
<feature type="signal peptide" evidence="3">
    <location>
        <begin position="1"/>
        <end position="46"/>
    </location>
</feature>
<keyword evidence="5" id="KW-1185">Reference proteome</keyword>
<feature type="compositionally biased region" description="Acidic residues" evidence="1">
    <location>
        <begin position="739"/>
        <end position="750"/>
    </location>
</feature>
<evidence type="ECO:0000256" key="2">
    <source>
        <dbReference type="SAM" id="Phobius"/>
    </source>
</evidence>
<feature type="compositionally biased region" description="Basic and acidic residues" evidence="1">
    <location>
        <begin position="751"/>
        <end position="763"/>
    </location>
</feature>
<evidence type="ECO:0000313" key="5">
    <source>
        <dbReference type="Proteomes" id="UP000634229"/>
    </source>
</evidence>
<proteinExistence type="predicted"/>
<keyword evidence="2" id="KW-0472">Membrane</keyword>
<sequence>MADAADHRGTTSARARRWLRRTAAFLAAVPVLAGATQIPASPAAHAAPAEHTAGTAHTGSVALPGGKVTRSHSVDVAITSMTPTAPEKGDTLTVGGTVTNGTKTAISAAHVGLHVGQPLNGRNAIDDAARRTSYTQGADGTEIGGKYIKKIGKLAAGASRDFSLSIPVDKLDLGQDGVYQLGVSLTGQTQNRPWPQVLGIRRTFLPWQTSAAEKKSQLTFLWPLISATHVTPRTENDEDRTPIFRDDRLVKELSPGGRLQQMVTLGKSLPITWVIDPDLLATVEAMTRTYEVEDPKGGDDTTPGRGQAVAKQWLNDLQKAVEDQQVVALPFADPDLASLAHRGKNSGALGHLQDATELASLTVQTVLGVKPRTDFAWPVDGAIDSSVVDVATSAGAHNVIARSDSLRETGGLSYTPTAARQIGGGNTAVVADARLSTAFNGDMSTPQNSTLAIQRFLAQSQMISLQAPDKQRSIVVAPQRMPTASQAQAMAAALKGLPGQWSEPLDLSRAAKAKPDPNATQRVPGGHAYPRALRKQELPSQAFDDIQKTQGTLDMFERILTADYRVVPPFGNAIRRDMSTSWRGEAQHATGFRHDVQSYLSGLTKKVRLVPKTDMTLSGRSATIPVTVQNNLVQGVKLRLVLRSQQGNRLAVGEPQVVTVEGGHSQSVKFGTTANANGPVWVSAQLETPDGQPYGDEMTFQVNVTEITSTVILVIAGGVLLLVLAGIRIYVQRKRSAADGDDEGDTELDAEDGKSAEDSREAAETDECDASHALVPEQPSDPAPDTGSQSADPSGSGEKVEH</sequence>
<keyword evidence="3" id="KW-0732">Signal</keyword>
<name>A0ABS1N848_9ACTN</name>
<dbReference type="InterPro" id="IPR013783">
    <property type="entry name" value="Ig-like_fold"/>
</dbReference>
<reference evidence="4 5" key="1">
    <citation type="submission" date="2021-01" db="EMBL/GenBank/DDBJ databases">
        <title>WGS of actinomycetes isolated from Thailand.</title>
        <authorList>
            <person name="Thawai C."/>
        </authorList>
    </citation>
    <scope>NUCLEOTIDE SEQUENCE [LARGE SCALE GENOMIC DNA]</scope>
    <source>
        <strain evidence="4 5">CA1R205</strain>
    </source>
</reference>
<evidence type="ECO:0000313" key="4">
    <source>
        <dbReference type="EMBL" id="MBL1096252.1"/>
    </source>
</evidence>
<feature type="transmembrane region" description="Helical" evidence="2">
    <location>
        <begin position="711"/>
        <end position="731"/>
    </location>
</feature>
<dbReference type="Proteomes" id="UP000634229">
    <property type="component" value="Unassembled WGS sequence"/>
</dbReference>
<keyword evidence="2" id="KW-0812">Transmembrane</keyword>
<dbReference type="Gene3D" id="2.60.40.10">
    <property type="entry name" value="Immunoglobulins"/>
    <property type="match status" value="1"/>
</dbReference>
<comment type="caution">
    <text evidence="4">The sequence shown here is derived from an EMBL/GenBank/DDBJ whole genome shotgun (WGS) entry which is preliminary data.</text>
</comment>
<evidence type="ECO:0000256" key="1">
    <source>
        <dbReference type="SAM" id="MobiDB-lite"/>
    </source>
</evidence>
<feature type="compositionally biased region" description="Low complexity" evidence="1">
    <location>
        <begin position="43"/>
        <end position="60"/>
    </location>
</feature>